<comment type="PTM">
    <text evidence="7">Carboxylation allows a single lysine to coordinate two zinc ions.</text>
</comment>
<keyword evidence="10" id="KW-1185">Reference proteome</keyword>
<dbReference type="GO" id="GO:0050897">
    <property type="term" value="F:cobalt ion binding"/>
    <property type="evidence" value="ECO:0007669"/>
    <property type="project" value="InterPro"/>
</dbReference>
<dbReference type="Pfam" id="PF01979">
    <property type="entry name" value="Amidohydro_1"/>
    <property type="match status" value="1"/>
</dbReference>
<dbReference type="HAMAP" id="MF_01645">
    <property type="entry name" value="Hydantoinase"/>
    <property type="match status" value="1"/>
</dbReference>
<feature type="binding site" evidence="7">
    <location>
        <position position="61"/>
    </location>
    <ligand>
        <name>Zn(2+)</name>
        <dbReference type="ChEBI" id="CHEBI:29105"/>
        <label>1</label>
    </ligand>
</feature>
<dbReference type="GO" id="GO:0000256">
    <property type="term" value="P:allantoin catabolic process"/>
    <property type="evidence" value="ECO:0007669"/>
    <property type="project" value="UniProtKB-UniRule"/>
</dbReference>
<dbReference type="InterPro" id="IPR011059">
    <property type="entry name" value="Metal-dep_hydrolase_composite"/>
</dbReference>
<dbReference type="GO" id="GO:0005737">
    <property type="term" value="C:cytoplasm"/>
    <property type="evidence" value="ECO:0007669"/>
    <property type="project" value="TreeGrafter"/>
</dbReference>
<dbReference type="NCBIfam" id="TIGR03178">
    <property type="entry name" value="allantoinase"/>
    <property type="match status" value="1"/>
</dbReference>
<dbReference type="EMBL" id="SLVV01000003">
    <property type="protein sequence ID" value="TCN26839.1"/>
    <property type="molecule type" value="Genomic_DNA"/>
</dbReference>
<evidence type="ECO:0000256" key="3">
    <source>
        <dbReference type="ARBA" id="ARBA00022631"/>
    </source>
</evidence>
<feature type="binding site" evidence="7">
    <location>
        <position position="184"/>
    </location>
    <ligand>
        <name>Zn(2+)</name>
        <dbReference type="ChEBI" id="CHEBI:29105"/>
        <label>2</label>
    </ligand>
</feature>
<dbReference type="EC" id="3.5.2.5" evidence="7"/>
<protein>
    <recommendedName>
        <fullName evidence="7">Allantoinase</fullName>
        <ecNumber evidence="7">3.5.2.5</ecNumber>
    </recommendedName>
    <alternativeName>
        <fullName evidence="7">Allantoin-utilizing enzyme</fullName>
    </alternativeName>
</protein>
<comment type="similarity">
    <text evidence="1">Belongs to the metallo-dependent hydrolases superfamily. Hydantoinase/dihydropyrimidinase family.</text>
</comment>
<dbReference type="GO" id="GO:0006145">
    <property type="term" value="P:purine nucleobase catabolic process"/>
    <property type="evidence" value="ECO:0007669"/>
    <property type="project" value="TreeGrafter"/>
</dbReference>
<dbReference type="GO" id="GO:0004038">
    <property type="term" value="F:allantoinase activity"/>
    <property type="evidence" value="ECO:0007669"/>
    <property type="project" value="UniProtKB-UniRule"/>
</dbReference>
<evidence type="ECO:0000256" key="6">
    <source>
        <dbReference type="ARBA" id="ARBA00022833"/>
    </source>
</evidence>
<dbReference type="InterPro" id="IPR047604">
    <property type="entry name" value="Allantoinase_bact"/>
</dbReference>
<accession>A0A4R2BL08</accession>
<comment type="cofactor">
    <cofactor evidence="7">
        <name>Zn(2+)</name>
        <dbReference type="ChEBI" id="CHEBI:29105"/>
    </cofactor>
    <text evidence="7">Binds 2 Zn(2+) ions per subunit.</text>
</comment>
<dbReference type="PANTHER" id="PTHR43668">
    <property type="entry name" value="ALLANTOINASE"/>
    <property type="match status" value="1"/>
</dbReference>
<comment type="subunit">
    <text evidence="2 7">Homotetramer.</text>
</comment>
<keyword evidence="5 7" id="KW-0378">Hydrolase</keyword>
<evidence type="ECO:0000256" key="7">
    <source>
        <dbReference type="HAMAP-Rule" id="MF_01645"/>
    </source>
</evidence>
<evidence type="ECO:0000313" key="9">
    <source>
        <dbReference type="EMBL" id="TCN26839.1"/>
    </source>
</evidence>
<dbReference type="InterPro" id="IPR006680">
    <property type="entry name" value="Amidohydro-rel"/>
</dbReference>
<comment type="pathway">
    <text evidence="7">Nitrogen metabolism; (S)-allantoin degradation; allantoate from (S)-allantoin: step 1/1.</text>
</comment>
<dbReference type="FunFam" id="3.20.20.140:FF:000174">
    <property type="entry name" value="Dihydropyrimidinase-related protein 2"/>
    <property type="match status" value="1"/>
</dbReference>
<dbReference type="InterPro" id="IPR018228">
    <property type="entry name" value="DNase_TatD-rel_CS"/>
</dbReference>
<dbReference type="SUPFAM" id="SSF51338">
    <property type="entry name" value="Composite domain of metallo-dependent hydrolases"/>
    <property type="match status" value="1"/>
</dbReference>
<dbReference type="UniPathway" id="UPA00395">
    <property type="reaction ID" value="UER00653"/>
</dbReference>
<proteinExistence type="inferred from homology"/>
<keyword evidence="6 7" id="KW-0862">Zinc</keyword>
<dbReference type="InterPro" id="IPR050138">
    <property type="entry name" value="DHOase/Allantoinase_Hydrolase"/>
</dbReference>
<evidence type="ECO:0000313" key="10">
    <source>
        <dbReference type="Proteomes" id="UP000295689"/>
    </source>
</evidence>
<feature type="binding site" evidence="7">
    <location>
        <position position="240"/>
    </location>
    <ligand>
        <name>Zn(2+)</name>
        <dbReference type="ChEBI" id="CHEBI:29105"/>
        <label>2</label>
    </ligand>
</feature>
<feature type="binding site" description="via carbamate group" evidence="7">
    <location>
        <position position="148"/>
    </location>
    <ligand>
        <name>Zn(2+)</name>
        <dbReference type="ChEBI" id="CHEBI:29105"/>
        <label>1</label>
    </ligand>
</feature>
<dbReference type="Gene3D" id="3.20.20.140">
    <property type="entry name" value="Metal-dependent hydrolases"/>
    <property type="match status" value="1"/>
</dbReference>
<evidence type="ECO:0000259" key="8">
    <source>
        <dbReference type="Pfam" id="PF01979"/>
    </source>
</evidence>
<dbReference type="GO" id="GO:0008270">
    <property type="term" value="F:zinc ion binding"/>
    <property type="evidence" value="ECO:0007669"/>
    <property type="project" value="InterPro"/>
</dbReference>
<feature type="domain" description="Amidohydrolase-related" evidence="8">
    <location>
        <begin position="53"/>
        <end position="432"/>
    </location>
</feature>
<comment type="function">
    <text evidence="7">Catalyzes the conversion of allantoin (5-ureidohydantoin) to allantoic acid by hydrolytic cleavage of the five-member hydantoin ring.</text>
</comment>
<dbReference type="InterPro" id="IPR017593">
    <property type="entry name" value="Allantoinase"/>
</dbReference>
<evidence type="ECO:0000256" key="4">
    <source>
        <dbReference type="ARBA" id="ARBA00022723"/>
    </source>
</evidence>
<feature type="modified residue" description="N6-carboxylysine" evidence="7">
    <location>
        <position position="148"/>
    </location>
</feature>
<dbReference type="PANTHER" id="PTHR43668:SF4">
    <property type="entry name" value="ALLANTOINASE"/>
    <property type="match status" value="1"/>
</dbReference>
<dbReference type="AlphaFoldDB" id="A0A4R2BL08"/>
<feature type="binding site" description="via carbamate group" evidence="7">
    <location>
        <position position="148"/>
    </location>
    <ligand>
        <name>Zn(2+)</name>
        <dbReference type="ChEBI" id="CHEBI:29105"/>
        <label>2</label>
    </ligand>
</feature>
<evidence type="ECO:0000256" key="2">
    <source>
        <dbReference type="ARBA" id="ARBA00011881"/>
    </source>
</evidence>
<keyword evidence="3 7" id="KW-0659">Purine metabolism</keyword>
<organism evidence="9 10">
    <name type="scientific">Mesobacillus foraminis</name>
    <dbReference type="NCBI Taxonomy" id="279826"/>
    <lineage>
        <taxon>Bacteria</taxon>
        <taxon>Bacillati</taxon>
        <taxon>Bacillota</taxon>
        <taxon>Bacilli</taxon>
        <taxon>Bacillales</taxon>
        <taxon>Bacillaceae</taxon>
        <taxon>Mesobacillus</taxon>
    </lineage>
</organism>
<dbReference type="InterPro" id="IPR032466">
    <property type="entry name" value="Metal_Hydrolase"/>
</dbReference>
<evidence type="ECO:0000256" key="1">
    <source>
        <dbReference type="ARBA" id="ARBA00008829"/>
    </source>
</evidence>
<comment type="caution">
    <text evidence="9">The sequence shown here is derived from an EMBL/GenBank/DDBJ whole genome shotgun (WGS) entry which is preliminary data.</text>
</comment>
<feature type="binding site" evidence="7">
    <location>
        <position position="313"/>
    </location>
    <ligand>
        <name>Zn(2+)</name>
        <dbReference type="ChEBI" id="CHEBI:29105"/>
        <label>1</label>
    </ligand>
</feature>
<feature type="binding site" evidence="7">
    <location>
        <position position="63"/>
    </location>
    <ligand>
        <name>Zn(2+)</name>
        <dbReference type="ChEBI" id="CHEBI:29105"/>
        <label>1</label>
    </ligand>
</feature>
<dbReference type="NCBIfam" id="NF004839">
    <property type="entry name" value="PRK06189.1"/>
    <property type="match status" value="1"/>
</dbReference>
<dbReference type="RefSeq" id="WP_132003532.1">
    <property type="nucleotide sequence ID" value="NZ_JABUHM010000002.1"/>
</dbReference>
<comment type="catalytic activity">
    <reaction evidence="7">
        <text>(S)-allantoin + H2O = allantoate + H(+)</text>
        <dbReference type="Rhea" id="RHEA:17029"/>
        <dbReference type="ChEBI" id="CHEBI:15377"/>
        <dbReference type="ChEBI" id="CHEBI:15378"/>
        <dbReference type="ChEBI" id="CHEBI:15678"/>
        <dbReference type="ChEBI" id="CHEBI:17536"/>
        <dbReference type="EC" id="3.5.2.5"/>
    </reaction>
</comment>
<evidence type="ECO:0000256" key="5">
    <source>
        <dbReference type="ARBA" id="ARBA00022801"/>
    </source>
</evidence>
<gene>
    <name evidence="7" type="primary">allB</name>
    <name evidence="9" type="ORF">EV146_103364</name>
</gene>
<reference evidence="9 10" key="1">
    <citation type="journal article" date="2015" name="Stand. Genomic Sci.">
        <title>Genomic Encyclopedia of Bacterial and Archaeal Type Strains, Phase III: the genomes of soil and plant-associated and newly described type strains.</title>
        <authorList>
            <person name="Whitman W.B."/>
            <person name="Woyke T."/>
            <person name="Klenk H.P."/>
            <person name="Zhou Y."/>
            <person name="Lilburn T.G."/>
            <person name="Beck B.J."/>
            <person name="De Vos P."/>
            <person name="Vandamme P."/>
            <person name="Eisen J.A."/>
            <person name="Garrity G."/>
            <person name="Hugenholtz P."/>
            <person name="Kyrpides N.C."/>
        </authorList>
    </citation>
    <scope>NUCLEOTIDE SEQUENCE [LARGE SCALE GENOMIC DNA]</scope>
    <source>
        <strain evidence="9 10">CV53</strain>
    </source>
</reference>
<keyword evidence="4 7" id="KW-0479">Metal-binding</keyword>
<sequence length="444" mass="48651">MSGYDKIIRNGLIVSEDGIRKSDIGIRDRTIAEIADGIVGTAAEEINAEGLHILPGLIDTHVHFNEPGRGEWEGLETGSQSLAAGGVTTFFDMPLNSTPPTTTPAAFDLKKNAADRKSIIDYRLWGGMVPENLDELEELHKRGVIGFKAFMSNSGIEDFGYSEDVTLFQGMQQIARMGSILAVHAESNLITQQLSDHMKQNGRLNVRDYCDSRPVLSEMEAVSRILAYADAAKCRLHIVHASSCEVVSLISDAKKRGIDVTVETCPHYLSLTVSDFEELGPIAKCAPPLRDQEHVESLWNLVKLGEVDIIGSDHSPSPLHFKKGKGIFEAWGGISGAQSTLNVLLEEGYWKRGVPLEKIIKTACVNPAKRFGLDKTKGSISIGKDADLAIIDLKQSFTLKESDLRYRHKYSPYVGRTFRGKVLLTISNGNIVFGEKKAANEALS</sequence>
<dbReference type="PROSITE" id="PS01137">
    <property type="entry name" value="TATD_1"/>
    <property type="match status" value="1"/>
</dbReference>
<dbReference type="SUPFAM" id="SSF51556">
    <property type="entry name" value="Metallo-dependent hydrolases"/>
    <property type="match status" value="1"/>
</dbReference>
<dbReference type="Gene3D" id="2.30.40.10">
    <property type="entry name" value="Urease, subunit C, domain 1"/>
    <property type="match status" value="1"/>
</dbReference>
<name>A0A4R2BL08_9BACI</name>
<comment type="similarity">
    <text evidence="7">Belongs to the metallo-dependent hydrolases superfamily. Allantoinase family.</text>
</comment>
<dbReference type="Proteomes" id="UP000295689">
    <property type="component" value="Unassembled WGS sequence"/>
</dbReference>